<proteinExistence type="predicted"/>
<dbReference type="AlphaFoldDB" id="A0AAV2ZF21"/>
<evidence type="ECO:0000313" key="1">
    <source>
        <dbReference type="EMBL" id="DBA04495.1"/>
    </source>
</evidence>
<gene>
    <name evidence="1" type="ORF">N0F65_011043</name>
</gene>
<comment type="caution">
    <text evidence="1">The sequence shown here is derived from an EMBL/GenBank/DDBJ whole genome shotgun (WGS) entry which is preliminary data.</text>
</comment>
<evidence type="ECO:0008006" key="3">
    <source>
        <dbReference type="Google" id="ProtNLM"/>
    </source>
</evidence>
<dbReference type="Proteomes" id="UP001146120">
    <property type="component" value="Unassembled WGS sequence"/>
</dbReference>
<evidence type="ECO:0000313" key="2">
    <source>
        <dbReference type="Proteomes" id="UP001146120"/>
    </source>
</evidence>
<reference evidence="1" key="2">
    <citation type="journal article" date="2023" name="Microbiol Resour">
        <title>Decontamination and Annotation of the Draft Genome Sequence of the Oomycete Lagenidium giganteum ARSEF 373.</title>
        <authorList>
            <person name="Morgan W.R."/>
            <person name="Tartar A."/>
        </authorList>
    </citation>
    <scope>NUCLEOTIDE SEQUENCE</scope>
    <source>
        <strain evidence="1">ARSEF 373</strain>
    </source>
</reference>
<name>A0AAV2ZF21_9STRA</name>
<feature type="non-terminal residue" evidence="1">
    <location>
        <position position="1"/>
    </location>
</feature>
<dbReference type="EMBL" id="DAKRPA010000007">
    <property type="protein sequence ID" value="DBA04495.1"/>
    <property type="molecule type" value="Genomic_DNA"/>
</dbReference>
<organism evidence="1 2">
    <name type="scientific">Lagenidium giganteum</name>
    <dbReference type="NCBI Taxonomy" id="4803"/>
    <lineage>
        <taxon>Eukaryota</taxon>
        <taxon>Sar</taxon>
        <taxon>Stramenopiles</taxon>
        <taxon>Oomycota</taxon>
        <taxon>Peronosporomycetes</taxon>
        <taxon>Pythiales</taxon>
        <taxon>Pythiaceae</taxon>
    </lineage>
</organism>
<reference evidence="1" key="1">
    <citation type="submission" date="2022-11" db="EMBL/GenBank/DDBJ databases">
        <authorList>
            <person name="Morgan W.R."/>
            <person name="Tartar A."/>
        </authorList>
    </citation>
    <scope>NUCLEOTIDE SEQUENCE</scope>
    <source>
        <strain evidence="1">ARSEF 373</strain>
    </source>
</reference>
<sequence length="181" mass="20385">SIERNRKERTIFIHQHKYTINGLDRFRHLINYPVATPSDPCEKLSTTMQLSTPAGQDAMKENPYREAVDSVIYLMVGTRPDRAFFIQNVSEYLAIPGKEHWHAIIQGLKYLNGTEELGVTKRVFRSRFSASQGSRLPEGGASFRLLLLLTSHCVPRPRKGFGLHNPRVGLAVEALAAVAAW</sequence>
<protein>
    <recommendedName>
        <fullName evidence="3">Polyprotein</fullName>
    </recommendedName>
</protein>
<keyword evidence="2" id="KW-1185">Reference proteome</keyword>
<accession>A0AAV2ZF21</accession>